<dbReference type="SUPFAM" id="SSF57850">
    <property type="entry name" value="RING/U-box"/>
    <property type="match status" value="1"/>
</dbReference>
<dbReference type="PANTHER" id="PTHR46279">
    <property type="entry name" value="RING/U-BOX SUPERFAMILY PROTEIN"/>
    <property type="match status" value="1"/>
</dbReference>
<protein>
    <recommendedName>
        <fullName evidence="4">RING-type E3 ubiquitin transferase</fullName>
        <ecNumber evidence="4">2.3.2.27</ecNumber>
    </recommendedName>
</protein>
<evidence type="ECO:0000259" key="19">
    <source>
        <dbReference type="PROSITE" id="PS50089"/>
    </source>
</evidence>
<evidence type="ECO:0000256" key="14">
    <source>
        <dbReference type="ARBA" id="ARBA00024209"/>
    </source>
</evidence>
<evidence type="ECO:0000256" key="7">
    <source>
        <dbReference type="ARBA" id="ARBA00022723"/>
    </source>
</evidence>
<evidence type="ECO:0000256" key="3">
    <source>
        <dbReference type="ARBA" id="ARBA00004906"/>
    </source>
</evidence>
<feature type="chain" id="PRO_5042007757" description="RING-type E3 ubiquitin transferase" evidence="18">
    <location>
        <begin position="23"/>
        <end position="371"/>
    </location>
</feature>
<comment type="caution">
    <text evidence="20">The sequence shown here is derived from an EMBL/GenBank/DDBJ whole genome shotgun (WGS) entry which is preliminary data.</text>
</comment>
<keyword evidence="10" id="KW-0833">Ubl conjugation pathway</keyword>
<keyword evidence="9 15" id="KW-0863">Zinc-finger</keyword>
<keyword evidence="21" id="KW-1185">Reference proteome</keyword>
<keyword evidence="8 18" id="KW-0732">Signal</keyword>
<evidence type="ECO:0000256" key="4">
    <source>
        <dbReference type="ARBA" id="ARBA00012483"/>
    </source>
</evidence>
<dbReference type="Proteomes" id="UP001206925">
    <property type="component" value="Unassembled WGS sequence"/>
</dbReference>
<dbReference type="Pfam" id="PF13947">
    <property type="entry name" value="GUB_WAK_bind"/>
    <property type="match status" value="1"/>
</dbReference>
<feature type="signal peptide" evidence="18">
    <location>
        <begin position="1"/>
        <end position="22"/>
    </location>
</feature>
<dbReference type="InterPro" id="IPR046948">
    <property type="entry name" value="ATL20-22-like"/>
</dbReference>
<comment type="similarity">
    <text evidence="14">Belongs to the RING-type zinc finger family. ATL subfamily.</text>
</comment>
<keyword evidence="7" id="KW-0479">Metal-binding</keyword>
<evidence type="ECO:0000256" key="8">
    <source>
        <dbReference type="ARBA" id="ARBA00022729"/>
    </source>
</evidence>
<feature type="domain" description="RING-type" evidence="19">
    <location>
        <begin position="305"/>
        <end position="347"/>
    </location>
</feature>
<dbReference type="InterPro" id="IPR013083">
    <property type="entry name" value="Znf_RING/FYVE/PHD"/>
</dbReference>
<evidence type="ECO:0000256" key="6">
    <source>
        <dbReference type="ARBA" id="ARBA00022692"/>
    </source>
</evidence>
<comment type="catalytic activity">
    <reaction evidence="1">
        <text>S-ubiquitinyl-[E2 ubiquitin-conjugating enzyme]-L-cysteine + [acceptor protein]-L-lysine = [E2 ubiquitin-conjugating enzyme]-L-cysteine + N(6)-ubiquitinyl-[acceptor protein]-L-lysine.</text>
        <dbReference type="EC" id="2.3.2.27"/>
    </reaction>
</comment>
<reference evidence="20" key="1">
    <citation type="submission" date="2022-06" db="EMBL/GenBank/DDBJ databases">
        <title>Uncovering the hologenomic basis of an extraordinary plant invasion.</title>
        <authorList>
            <person name="Bieker V.C."/>
            <person name="Martin M.D."/>
            <person name="Gilbert T."/>
            <person name="Hodgins K."/>
            <person name="Battlay P."/>
            <person name="Petersen B."/>
            <person name="Wilson J."/>
        </authorList>
    </citation>
    <scope>NUCLEOTIDE SEQUENCE</scope>
    <source>
        <strain evidence="20">AA19_3_7</strain>
        <tissue evidence="20">Leaf</tissue>
    </source>
</reference>
<evidence type="ECO:0000313" key="20">
    <source>
        <dbReference type="EMBL" id="KAI7725278.1"/>
    </source>
</evidence>
<evidence type="ECO:0000256" key="16">
    <source>
        <dbReference type="SAM" id="MobiDB-lite"/>
    </source>
</evidence>
<evidence type="ECO:0000256" key="12">
    <source>
        <dbReference type="ARBA" id="ARBA00022989"/>
    </source>
</evidence>
<dbReference type="GO" id="GO:0061630">
    <property type="term" value="F:ubiquitin protein ligase activity"/>
    <property type="evidence" value="ECO:0007669"/>
    <property type="project" value="UniProtKB-EC"/>
</dbReference>
<dbReference type="GO" id="GO:0008270">
    <property type="term" value="F:zinc ion binding"/>
    <property type="evidence" value="ECO:0007669"/>
    <property type="project" value="UniProtKB-KW"/>
</dbReference>
<evidence type="ECO:0000256" key="11">
    <source>
        <dbReference type="ARBA" id="ARBA00022833"/>
    </source>
</evidence>
<dbReference type="EC" id="2.3.2.27" evidence="4"/>
<dbReference type="PROSITE" id="PS50089">
    <property type="entry name" value="ZF_RING_2"/>
    <property type="match status" value="1"/>
</dbReference>
<evidence type="ECO:0000256" key="17">
    <source>
        <dbReference type="SAM" id="Phobius"/>
    </source>
</evidence>
<evidence type="ECO:0000256" key="10">
    <source>
        <dbReference type="ARBA" id="ARBA00022786"/>
    </source>
</evidence>
<dbReference type="InterPro" id="IPR025287">
    <property type="entry name" value="WAK_GUB"/>
</dbReference>
<dbReference type="SMART" id="SM00184">
    <property type="entry name" value="RING"/>
    <property type="match status" value="1"/>
</dbReference>
<proteinExistence type="inferred from homology"/>
<keyword evidence="12 17" id="KW-1133">Transmembrane helix</keyword>
<evidence type="ECO:0000256" key="9">
    <source>
        <dbReference type="ARBA" id="ARBA00022771"/>
    </source>
</evidence>
<dbReference type="GO" id="GO:0030247">
    <property type="term" value="F:polysaccharide binding"/>
    <property type="evidence" value="ECO:0007669"/>
    <property type="project" value="InterPro"/>
</dbReference>
<feature type="compositionally biased region" description="Low complexity" evidence="16">
    <location>
        <begin position="352"/>
        <end position="371"/>
    </location>
</feature>
<dbReference type="CDD" id="cd16461">
    <property type="entry name" value="RING-H2_EL5-like"/>
    <property type="match status" value="1"/>
</dbReference>
<evidence type="ECO:0000256" key="13">
    <source>
        <dbReference type="ARBA" id="ARBA00023136"/>
    </source>
</evidence>
<evidence type="ECO:0000313" key="21">
    <source>
        <dbReference type="Proteomes" id="UP001206925"/>
    </source>
</evidence>
<keyword evidence="5" id="KW-0808">Transferase</keyword>
<dbReference type="Pfam" id="PF13639">
    <property type="entry name" value="zf-RING_2"/>
    <property type="match status" value="1"/>
</dbReference>
<dbReference type="Gene3D" id="3.30.40.10">
    <property type="entry name" value="Zinc/RING finger domain, C3HC4 (zinc finger)"/>
    <property type="match status" value="1"/>
</dbReference>
<comment type="subcellular location">
    <subcellularLocation>
        <location evidence="2">Membrane</location>
        <topology evidence="2">Single-pass membrane protein</topology>
    </subcellularLocation>
</comment>
<keyword evidence="13 17" id="KW-0472">Membrane</keyword>
<dbReference type="EMBL" id="JAMZMK010011990">
    <property type="protein sequence ID" value="KAI7725278.1"/>
    <property type="molecule type" value="Genomic_DNA"/>
</dbReference>
<accession>A0AAD5G2G8</accession>
<sequence>MENELILRLIFFSSFLLTSISATDNGCRPASCGPREPVIRFPFRLTGRQPLSCGYPGFELSCNRRNRTIIRLPSSRSHLVNRINYVSQVIYIDPGFCQQKKINGFNLTDTPFEFSNIRSYIFYNCTYQNIGFMYPAVPFPCLSGKNYSVIAVRSVFTNQPVICEVIKAIDVPTRWNGDIKSELELMWFTPVCRGCELEGRGCGLKNEDGEIGCIGSSHGFPRSATYGLSLGIGVPVSVCLIGLICYAATRARNYSETRHQSMDLFSIGIIPQPSSRTGLDQTTIESYPKTTLGESCRLPTEDNTCAICLSDYKPKESLRTIPECNHYFHADCIDEWLKLNATCPVCRNTPESSSLVTPCSSTSTTSSLHSS</sequence>
<comment type="pathway">
    <text evidence="3">Protein modification; protein ubiquitination.</text>
</comment>
<evidence type="ECO:0000256" key="18">
    <source>
        <dbReference type="SAM" id="SignalP"/>
    </source>
</evidence>
<dbReference type="GO" id="GO:0016020">
    <property type="term" value="C:membrane"/>
    <property type="evidence" value="ECO:0007669"/>
    <property type="project" value="UniProtKB-SubCell"/>
</dbReference>
<keyword evidence="6 17" id="KW-0812">Transmembrane</keyword>
<gene>
    <name evidence="20" type="ORF">M8C21_026076</name>
</gene>
<evidence type="ECO:0000256" key="1">
    <source>
        <dbReference type="ARBA" id="ARBA00000900"/>
    </source>
</evidence>
<dbReference type="AlphaFoldDB" id="A0AAD5G2G8"/>
<keyword evidence="11" id="KW-0862">Zinc</keyword>
<name>A0AAD5G2G8_AMBAR</name>
<feature type="transmembrane region" description="Helical" evidence="17">
    <location>
        <begin position="226"/>
        <end position="248"/>
    </location>
</feature>
<feature type="region of interest" description="Disordered" evidence="16">
    <location>
        <begin position="349"/>
        <end position="371"/>
    </location>
</feature>
<evidence type="ECO:0000256" key="15">
    <source>
        <dbReference type="PROSITE-ProRule" id="PRU00175"/>
    </source>
</evidence>
<evidence type="ECO:0000256" key="5">
    <source>
        <dbReference type="ARBA" id="ARBA00022679"/>
    </source>
</evidence>
<organism evidence="20 21">
    <name type="scientific">Ambrosia artemisiifolia</name>
    <name type="common">Common ragweed</name>
    <dbReference type="NCBI Taxonomy" id="4212"/>
    <lineage>
        <taxon>Eukaryota</taxon>
        <taxon>Viridiplantae</taxon>
        <taxon>Streptophyta</taxon>
        <taxon>Embryophyta</taxon>
        <taxon>Tracheophyta</taxon>
        <taxon>Spermatophyta</taxon>
        <taxon>Magnoliopsida</taxon>
        <taxon>eudicotyledons</taxon>
        <taxon>Gunneridae</taxon>
        <taxon>Pentapetalae</taxon>
        <taxon>asterids</taxon>
        <taxon>campanulids</taxon>
        <taxon>Asterales</taxon>
        <taxon>Asteraceae</taxon>
        <taxon>Asteroideae</taxon>
        <taxon>Heliantheae alliance</taxon>
        <taxon>Heliantheae</taxon>
        <taxon>Ambrosia</taxon>
    </lineage>
</organism>
<dbReference type="PANTHER" id="PTHR46279:SF20">
    <property type="entry name" value="ZINC FINGER, RING_FYVE_PHD-TYPE-RELATED"/>
    <property type="match status" value="1"/>
</dbReference>
<evidence type="ECO:0000256" key="2">
    <source>
        <dbReference type="ARBA" id="ARBA00004167"/>
    </source>
</evidence>
<dbReference type="InterPro" id="IPR001841">
    <property type="entry name" value="Znf_RING"/>
</dbReference>